<sequence>MEPSEVPRNRYWGLHPPPAPFEDVVDNGLMGIQRAIFLRKAGMDTPVDEEYLEASREKDLSHPVREGIDTLLMLLYRALKRVDDMGNLASSDKNCVMNYNALKNRELVVTRLLKGRLYNLRGRCRRSWRLF</sequence>
<organism evidence="1 2">
    <name type="scientific">Arabis nemorensis</name>
    <dbReference type="NCBI Taxonomy" id="586526"/>
    <lineage>
        <taxon>Eukaryota</taxon>
        <taxon>Viridiplantae</taxon>
        <taxon>Streptophyta</taxon>
        <taxon>Embryophyta</taxon>
        <taxon>Tracheophyta</taxon>
        <taxon>Spermatophyta</taxon>
        <taxon>Magnoliopsida</taxon>
        <taxon>eudicotyledons</taxon>
        <taxon>Gunneridae</taxon>
        <taxon>Pentapetalae</taxon>
        <taxon>rosids</taxon>
        <taxon>malvids</taxon>
        <taxon>Brassicales</taxon>
        <taxon>Brassicaceae</taxon>
        <taxon>Arabideae</taxon>
        <taxon>Arabis</taxon>
    </lineage>
</organism>
<evidence type="ECO:0000313" key="2">
    <source>
        <dbReference type="Proteomes" id="UP000489600"/>
    </source>
</evidence>
<evidence type="ECO:0000313" key="1">
    <source>
        <dbReference type="EMBL" id="VVA92208.1"/>
    </source>
</evidence>
<accession>A0A565AS26</accession>
<dbReference type="EMBL" id="CABITT030000001">
    <property type="protein sequence ID" value="VVA92208.1"/>
    <property type="molecule type" value="Genomic_DNA"/>
</dbReference>
<proteinExistence type="predicted"/>
<gene>
    <name evidence="1" type="ORF">ANE_LOCUS2653</name>
</gene>
<dbReference type="Proteomes" id="UP000489600">
    <property type="component" value="Unassembled WGS sequence"/>
</dbReference>
<dbReference type="AlphaFoldDB" id="A0A565AS26"/>
<reference evidence="1" key="1">
    <citation type="submission" date="2019-07" db="EMBL/GenBank/DDBJ databases">
        <authorList>
            <person name="Dittberner H."/>
        </authorList>
    </citation>
    <scope>NUCLEOTIDE SEQUENCE [LARGE SCALE GENOMIC DNA]</scope>
</reference>
<keyword evidence="2" id="KW-1185">Reference proteome</keyword>
<dbReference type="OrthoDB" id="1924109at2759"/>
<name>A0A565AS26_9BRAS</name>
<comment type="caution">
    <text evidence="1">The sequence shown here is derived from an EMBL/GenBank/DDBJ whole genome shotgun (WGS) entry which is preliminary data.</text>
</comment>
<protein>
    <submittedName>
        <fullName evidence="1">Uncharacterized protein</fullName>
    </submittedName>
</protein>